<protein>
    <submittedName>
        <fullName evidence="1">Uncharacterized protein</fullName>
    </submittedName>
</protein>
<organism evidence="1">
    <name type="scientific">marine sediment metagenome</name>
    <dbReference type="NCBI Taxonomy" id="412755"/>
    <lineage>
        <taxon>unclassified sequences</taxon>
        <taxon>metagenomes</taxon>
        <taxon>ecological metagenomes</taxon>
    </lineage>
</organism>
<gene>
    <name evidence="1" type="ORF">LCGC14_2809460</name>
</gene>
<sequence>MKQVETGWCLVNRFGYMFEFGGYRGEVLSEHLHSFYAEYHEHPFPRPKALRDKLWKKSKRQGTRLVKATQTIETN</sequence>
<comment type="caution">
    <text evidence="1">The sequence shown here is derived from an EMBL/GenBank/DDBJ whole genome shotgun (WGS) entry which is preliminary data.</text>
</comment>
<reference evidence="1" key="1">
    <citation type="journal article" date="2015" name="Nature">
        <title>Complex archaea that bridge the gap between prokaryotes and eukaryotes.</title>
        <authorList>
            <person name="Spang A."/>
            <person name="Saw J.H."/>
            <person name="Jorgensen S.L."/>
            <person name="Zaremba-Niedzwiedzka K."/>
            <person name="Martijn J."/>
            <person name="Lind A.E."/>
            <person name="van Eijk R."/>
            <person name="Schleper C."/>
            <person name="Guy L."/>
            <person name="Ettema T.J."/>
        </authorList>
    </citation>
    <scope>NUCLEOTIDE SEQUENCE</scope>
</reference>
<proteinExistence type="predicted"/>
<dbReference type="AlphaFoldDB" id="A0A0F8Z763"/>
<dbReference type="EMBL" id="LAZR01052947">
    <property type="protein sequence ID" value="KKK81835.1"/>
    <property type="molecule type" value="Genomic_DNA"/>
</dbReference>
<accession>A0A0F8Z763</accession>
<evidence type="ECO:0000313" key="1">
    <source>
        <dbReference type="EMBL" id="KKK81835.1"/>
    </source>
</evidence>
<name>A0A0F8Z763_9ZZZZ</name>